<dbReference type="EMBL" id="QGTJ01000001">
    <property type="protein sequence ID" value="PWV65768.1"/>
    <property type="molecule type" value="Genomic_DNA"/>
</dbReference>
<dbReference type="PANTHER" id="PTHR33546">
    <property type="entry name" value="LARGE, MULTIFUNCTIONAL SECRETED PROTEIN-RELATED"/>
    <property type="match status" value="1"/>
</dbReference>
<evidence type="ECO:0000313" key="4">
    <source>
        <dbReference type="Proteomes" id="UP000246569"/>
    </source>
</evidence>
<dbReference type="Gene3D" id="2.120.10.30">
    <property type="entry name" value="TolB, C-terminal domain"/>
    <property type="match status" value="1"/>
</dbReference>
<keyword evidence="4" id="KW-1185">Reference proteome</keyword>
<dbReference type="RefSeq" id="WP_110016762.1">
    <property type="nucleotide sequence ID" value="NZ_QGTJ01000001.1"/>
</dbReference>
<dbReference type="SUPFAM" id="SSF50952">
    <property type="entry name" value="Soluble quinoprotein glucose dehydrogenase"/>
    <property type="match status" value="1"/>
</dbReference>
<protein>
    <submittedName>
        <fullName evidence="3">Glucose/arabinose dehydrogenase</fullName>
    </submittedName>
</protein>
<dbReference type="InterPro" id="IPR054539">
    <property type="entry name" value="Beta-prop_PDH"/>
</dbReference>
<dbReference type="InterPro" id="IPR011042">
    <property type="entry name" value="6-blade_b-propeller_TolB-like"/>
</dbReference>
<dbReference type="Pfam" id="PF22807">
    <property type="entry name" value="TrAA12"/>
    <property type="match status" value="1"/>
</dbReference>
<dbReference type="OrthoDB" id="9770043at2"/>
<dbReference type="PANTHER" id="PTHR33546:SF1">
    <property type="entry name" value="LARGE, MULTIFUNCTIONAL SECRETED PROTEIN"/>
    <property type="match status" value="1"/>
</dbReference>
<feature type="signal peptide" evidence="1">
    <location>
        <begin position="1"/>
        <end position="23"/>
    </location>
</feature>
<name>A0A317N1H7_9GAMM</name>
<accession>A0A317N1H7</accession>
<comment type="caution">
    <text evidence="3">The sequence shown here is derived from an EMBL/GenBank/DDBJ whole genome shotgun (WGS) entry which is preliminary data.</text>
</comment>
<dbReference type="Proteomes" id="UP000246569">
    <property type="component" value="Unassembled WGS sequence"/>
</dbReference>
<sequence length="369" mass="41211">MKPPLRCLPALLIALTWLTTASAAPTDGLRLPPGFVIEEWAGDVPGARTMVLGERGTVFVGSRDEGRIYALRDDSGDGRADHRWIVASGLQMPNGLALRDGQLYVADVDRLLRLPDIEHWLEQPPQPMPLRVRLPADRAHGWRYIAFGPDGWLYAGVGAPCNVCERDGYAQLRRISTDGERMEVVAQGIRNTVGFAWRPGTRELWFTENGRDWLGDDRPPDEINILYSSRAHFGFPYCHGDALADPQFGAGHDCSDYTPPALALPAHVAPLGILFYTGQQFPAEYRRRVFIAEHGSWNRSRKIGYRVMMADIVDGRPSNYRPFIDGFLQADGNVSGRPSYLLQLPDGSLLLSDDHYGRIYRIRYAAGTH</sequence>
<dbReference type="InterPro" id="IPR011041">
    <property type="entry name" value="Quinoprot_gluc/sorb_DH_b-prop"/>
</dbReference>
<proteinExistence type="predicted"/>
<evidence type="ECO:0000256" key="1">
    <source>
        <dbReference type="SAM" id="SignalP"/>
    </source>
</evidence>
<dbReference type="AlphaFoldDB" id="A0A317N1H7"/>
<organism evidence="3 4">
    <name type="scientific">Plasticicumulans acidivorans</name>
    <dbReference type="NCBI Taxonomy" id="886464"/>
    <lineage>
        <taxon>Bacteria</taxon>
        <taxon>Pseudomonadati</taxon>
        <taxon>Pseudomonadota</taxon>
        <taxon>Gammaproteobacteria</taxon>
        <taxon>Candidatus Competibacteraceae</taxon>
        <taxon>Plasticicumulans</taxon>
    </lineage>
</organism>
<keyword evidence="1" id="KW-0732">Signal</keyword>
<evidence type="ECO:0000259" key="2">
    <source>
        <dbReference type="Pfam" id="PF22807"/>
    </source>
</evidence>
<gene>
    <name evidence="3" type="ORF">C7443_101253</name>
</gene>
<evidence type="ECO:0000313" key="3">
    <source>
        <dbReference type="EMBL" id="PWV65768.1"/>
    </source>
</evidence>
<feature type="chain" id="PRO_5016272453" evidence="1">
    <location>
        <begin position="24"/>
        <end position="369"/>
    </location>
</feature>
<reference evidence="3 4" key="1">
    <citation type="submission" date="2018-05" db="EMBL/GenBank/DDBJ databases">
        <title>Genomic Encyclopedia of Type Strains, Phase IV (KMG-IV): sequencing the most valuable type-strain genomes for metagenomic binning, comparative biology and taxonomic classification.</title>
        <authorList>
            <person name="Goeker M."/>
        </authorList>
    </citation>
    <scope>NUCLEOTIDE SEQUENCE [LARGE SCALE GENOMIC DNA]</scope>
    <source>
        <strain evidence="3 4">DSM 23606</strain>
    </source>
</reference>
<feature type="domain" description="Pyrroloquinoline quinone-dependent pyranose dehydrogenase beta-propeller" evidence="2">
    <location>
        <begin position="183"/>
        <end position="317"/>
    </location>
</feature>